<feature type="transmembrane region" description="Helical" evidence="1">
    <location>
        <begin position="176"/>
        <end position="196"/>
    </location>
</feature>
<dbReference type="PANTHER" id="PTHR37308:SF1">
    <property type="entry name" value="POLYPRENYL-PHOSPHATE TRANSPORTER"/>
    <property type="match status" value="1"/>
</dbReference>
<dbReference type="InterPro" id="IPR007163">
    <property type="entry name" value="VCA0040-like"/>
</dbReference>
<reference evidence="3" key="1">
    <citation type="submission" date="2018-02" db="EMBL/GenBank/DDBJ databases">
        <authorList>
            <person name="Holder M.E."/>
            <person name="Ajami N.J."/>
            <person name="Petrosino J.F."/>
        </authorList>
    </citation>
    <scope>NUCLEOTIDE SEQUENCE [LARGE SCALE GENOMIC DNA]</scope>
    <source>
        <strain evidence="3">CCUG 47711</strain>
    </source>
</reference>
<dbReference type="KEGG" id="fsa:C5Q98_04495"/>
<evidence type="ECO:0000313" key="3">
    <source>
        <dbReference type="Proteomes" id="UP000237947"/>
    </source>
</evidence>
<dbReference type="Proteomes" id="UP000237947">
    <property type="component" value="Chromosome"/>
</dbReference>
<dbReference type="RefSeq" id="WP_106012476.1">
    <property type="nucleotide sequence ID" value="NZ_CP027226.1"/>
</dbReference>
<dbReference type="EMBL" id="CP027226">
    <property type="protein sequence ID" value="AVM42520.1"/>
    <property type="molecule type" value="Genomic_DNA"/>
</dbReference>
<feature type="transmembrane region" description="Helical" evidence="1">
    <location>
        <begin position="217"/>
        <end position="240"/>
    </location>
</feature>
<dbReference type="PANTHER" id="PTHR37308">
    <property type="entry name" value="INTEGRAL MEMBRANE PROTEIN"/>
    <property type="match status" value="1"/>
</dbReference>
<dbReference type="AlphaFoldDB" id="A0A2S0KNB3"/>
<name>A0A2S0KNB3_9FIRM</name>
<keyword evidence="1" id="KW-1133">Transmembrane helix</keyword>
<sequence>MKRNQELIKEAQNNELKEEITDFDQYPVSNNNPIIDWIIRVFKGMAIGIGGILPGLSGGVLSVVFGVYNSLIAFLAHPFKNFKKNFKYFLPIGIGGVLGIFVFSKLVSTALQTYEAFAISLFLGFVAGTLPSLWKKAGAHGRSKNNIITLISTAIIFIIVMITADKYLSLALPSNFGVWIFSGVLIGLGVVVPGLSPSNFLLYFNLYEKMTTGISKLDFGIIIPLTIGLALSVILLAKVVENLFKKHFATMHHIILGLVLGSTVAIFFTHIIPAINTTAAAKLGMNLFVFILITIVAFAIGTLSSYFFSIFEEKVDTRNEE</sequence>
<feature type="transmembrane region" description="Helical" evidence="1">
    <location>
        <begin position="88"/>
        <end position="108"/>
    </location>
</feature>
<proteinExistence type="predicted"/>
<keyword evidence="1" id="KW-0472">Membrane</keyword>
<feature type="transmembrane region" description="Helical" evidence="1">
    <location>
        <begin position="146"/>
        <end position="164"/>
    </location>
</feature>
<keyword evidence="3" id="KW-1185">Reference proteome</keyword>
<dbReference type="OrthoDB" id="9793746at2"/>
<feature type="transmembrane region" description="Helical" evidence="1">
    <location>
        <begin position="52"/>
        <end position="76"/>
    </location>
</feature>
<organism evidence="2 3">
    <name type="scientific">Fastidiosipila sanguinis</name>
    <dbReference type="NCBI Taxonomy" id="236753"/>
    <lineage>
        <taxon>Bacteria</taxon>
        <taxon>Bacillati</taxon>
        <taxon>Bacillota</taxon>
        <taxon>Clostridia</taxon>
        <taxon>Eubacteriales</taxon>
        <taxon>Oscillospiraceae</taxon>
        <taxon>Fastidiosipila</taxon>
    </lineage>
</organism>
<protein>
    <submittedName>
        <fullName evidence="2">DUF368 domain-containing protein</fullName>
    </submittedName>
</protein>
<evidence type="ECO:0000256" key="1">
    <source>
        <dbReference type="SAM" id="Phobius"/>
    </source>
</evidence>
<accession>A0A2S0KNB3</accession>
<feature type="transmembrane region" description="Helical" evidence="1">
    <location>
        <begin position="252"/>
        <end position="275"/>
    </location>
</feature>
<dbReference type="Pfam" id="PF04018">
    <property type="entry name" value="VCA0040-like"/>
    <property type="match status" value="1"/>
</dbReference>
<keyword evidence="1" id="KW-0812">Transmembrane</keyword>
<feature type="transmembrane region" description="Helical" evidence="1">
    <location>
        <begin position="114"/>
        <end position="134"/>
    </location>
</feature>
<feature type="transmembrane region" description="Helical" evidence="1">
    <location>
        <begin position="287"/>
        <end position="311"/>
    </location>
</feature>
<evidence type="ECO:0000313" key="2">
    <source>
        <dbReference type="EMBL" id="AVM42520.1"/>
    </source>
</evidence>
<gene>
    <name evidence="2" type="ORF">C5Q98_04495</name>
</gene>